<comment type="caution">
    <text evidence="6">The sequence shown here is derived from an EMBL/GenBank/DDBJ whole genome shotgun (WGS) entry which is preliminary data.</text>
</comment>
<evidence type="ECO:0000313" key="7">
    <source>
        <dbReference type="Proteomes" id="UP000245207"/>
    </source>
</evidence>
<dbReference type="InterPro" id="IPR003100">
    <property type="entry name" value="PAZ_dom"/>
</dbReference>
<evidence type="ECO:0000256" key="2">
    <source>
        <dbReference type="ARBA" id="ARBA00022491"/>
    </source>
</evidence>
<dbReference type="Gene3D" id="3.40.50.2300">
    <property type="match status" value="1"/>
</dbReference>
<keyword evidence="7" id="KW-1185">Reference proteome</keyword>
<dbReference type="PROSITE" id="PS50822">
    <property type="entry name" value="PIWI"/>
    <property type="match status" value="1"/>
</dbReference>
<protein>
    <submittedName>
        <fullName evidence="6">PAZ domain-containing protein</fullName>
    </submittedName>
</protein>
<dbReference type="SUPFAM" id="SSF53098">
    <property type="entry name" value="Ribonuclease H-like"/>
    <property type="match status" value="1"/>
</dbReference>
<dbReference type="EMBL" id="PKPP01009107">
    <property type="protein sequence ID" value="PWA49041.1"/>
    <property type="molecule type" value="Genomic_DNA"/>
</dbReference>
<keyword evidence="3" id="KW-0687">Ribonucleoprotein</keyword>
<name>A0A2U1LJ86_ARTAN</name>
<gene>
    <name evidence="6" type="ORF">CTI12_AA485830</name>
</gene>
<evidence type="ECO:0000259" key="5">
    <source>
        <dbReference type="PROSITE" id="PS50822"/>
    </source>
</evidence>
<dbReference type="PANTHER" id="PTHR22891">
    <property type="entry name" value="EUKARYOTIC TRANSLATION INITIATION FACTOR 2C"/>
    <property type="match status" value="1"/>
</dbReference>
<dbReference type="GO" id="GO:1990904">
    <property type="term" value="C:ribonucleoprotein complex"/>
    <property type="evidence" value="ECO:0007669"/>
    <property type="project" value="UniProtKB-KW"/>
</dbReference>
<reference evidence="6 7" key="1">
    <citation type="journal article" date="2018" name="Mol. Plant">
        <title>The genome of Artemisia annua provides insight into the evolution of Asteraceae family and artemisinin biosynthesis.</title>
        <authorList>
            <person name="Shen Q."/>
            <person name="Zhang L."/>
            <person name="Liao Z."/>
            <person name="Wang S."/>
            <person name="Yan T."/>
            <person name="Shi P."/>
            <person name="Liu M."/>
            <person name="Fu X."/>
            <person name="Pan Q."/>
            <person name="Wang Y."/>
            <person name="Lv Z."/>
            <person name="Lu X."/>
            <person name="Zhang F."/>
            <person name="Jiang W."/>
            <person name="Ma Y."/>
            <person name="Chen M."/>
            <person name="Hao X."/>
            <person name="Li L."/>
            <person name="Tang Y."/>
            <person name="Lv G."/>
            <person name="Zhou Y."/>
            <person name="Sun X."/>
            <person name="Brodelius P.E."/>
            <person name="Rose J.K.C."/>
            <person name="Tang K."/>
        </authorList>
    </citation>
    <scope>NUCLEOTIDE SEQUENCE [LARGE SCALE GENOMIC DNA]</scope>
    <source>
        <strain evidence="7">cv. Huhao1</strain>
        <tissue evidence="6">Leaf</tissue>
    </source>
</reference>
<dbReference type="CDD" id="cd02846">
    <property type="entry name" value="PAZ_argonaute_like"/>
    <property type="match status" value="1"/>
</dbReference>
<evidence type="ECO:0000256" key="3">
    <source>
        <dbReference type="ARBA" id="ARBA00023274"/>
    </source>
</evidence>
<dbReference type="SUPFAM" id="SSF101690">
    <property type="entry name" value="PAZ domain"/>
    <property type="match status" value="1"/>
</dbReference>
<dbReference type="Proteomes" id="UP000245207">
    <property type="component" value="Unassembled WGS sequence"/>
</dbReference>
<dbReference type="PROSITE" id="PS50821">
    <property type="entry name" value="PAZ"/>
    <property type="match status" value="1"/>
</dbReference>
<accession>A0A2U1LJ86</accession>
<sequence length="391" mass="44676">MLNVAAHGGGMNDVIAKRTLKSLHIKTFPSNLEYKIIGLSEKPCREQKFMLKQKIGNSPTEQTEITVYDYYIKYRGQELRESQYYPCLDVGKPKRTTYTEDSNLYTKSLSNLQRAALVEKSRQKPQDRMRTLTGLKFGSGADLLPRGGRWNFNNKVKCWAIVNFSARCDCNSLRRDLLRCSQAKGMRLEEPHSVIEENHQARCNPAPIRRERIPTSMVFPLFHDLLLPKKLFYWSPWKRKCLVDFGIITQCIAPTRINDQHLTNLLLKINAKTGGINSLLSVECLNSIPLVSRTPTIIFGMDVSHGSPRRLDVPSIADVVSSRKWPLISQYRASVRAQSARVEMIDCLFKPISPDKDEGMIRELLTDFYSTTGKLKPQHIIIFRDGVSERA</sequence>
<dbReference type="InterPro" id="IPR012337">
    <property type="entry name" value="RNaseH-like_sf"/>
</dbReference>
<dbReference type="InterPro" id="IPR036397">
    <property type="entry name" value="RNaseH_sf"/>
</dbReference>
<dbReference type="Gene3D" id="2.170.260.10">
    <property type="entry name" value="paz domain"/>
    <property type="match status" value="1"/>
</dbReference>
<feature type="domain" description="Piwi" evidence="5">
    <location>
        <begin position="238"/>
        <end position="391"/>
    </location>
</feature>
<dbReference type="OrthoDB" id="1654885at2759"/>
<organism evidence="6 7">
    <name type="scientific">Artemisia annua</name>
    <name type="common">Sweet wormwood</name>
    <dbReference type="NCBI Taxonomy" id="35608"/>
    <lineage>
        <taxon>Eukaryota</taxon>
        <taxon>Viridiplantae</taxon>
        <taxon>Streptophyta</taxon>
        <taxon>Embryophyta</taxon>
        <taxon>Tracheophyta</taxon>
        <taxon>Spermatophyta</taxon>
        <taxon>Magnoliopsida</taxon>
        <taxon>eudicotyledons</taxon>
        <taxon>Gunneridae</taxon>
        <taxon>Pentapetalae</taxon>
        <taxon>asterids</taxon>
        <taxon>campanulids</taxon>
        <taxon>Asterales</taxon>
        <taxon>Asteraceae</taxon>
        <taxon>Asteroideae</taxon>
        <taxon>Anthemideae</taxon>
        <taxon>Artemisiinae</taxon>
        <taxon>Artemisia</taxon>
    </lineage>
</organism>
<dbReference type="InterPro" id="IPR003165">
    <property type="entry name" value="Piwi"/>
</dbReference>
<evidence type="ECO:0000313" key="6">
    <source>
        <dbReference type="EMBL" id="PWA49041.1"/>
    </source>
</evidence>
<dbReference type="Pfam" id="PF02170">
    <property type="entry name" value="PAZ"/>
    <property type="match status" value="1"/>
</dbReference>
<dbReference type="InterPro" id="IPR036085">
    <property type="entry name" value="PAZ_dom_sf"/>
</dbReference>
<dbReference type="Gene3D" id="3.30.420.10">
    <property type="entry name" value="Ribonuclease H-like superfamily/Ribonuclease H"/>
    <property type="match status" value="1"/>
</dbReference>
<dbReference type="AlphaFoldDB" id="A0A2U1LJ86"/>
<dbReference type="Pfam" id="PF02171">
    <property type="entry name" value="Piwi"/>
    <property type="match status" value="1"/>
</dbReference>
<dbReference type="STRING" id="35608.A0A2U1LJ86"/>
<dbReference type="GO" id="GO:0051607">
    <property type="term" value="P:defense response to virus"/>
    <property type="evidence" value="ECO:0007669"/>
    <property type="project" value="UniProtKB-ARBA"/>
</dbReference>
<evidence type="ECO:0000256" key="1">
    <source>
        <dbReference type="ARBA" id="ARBA00008201"/>
    </source>
</evidence>
<feature type="domain" description="PAZ" evidence="4">
    <location>
        <begin position="10"/>
        <end position="100"/>
    </location>
</feature>
<dbReference type="GO" id="GO:0003723">
    <property type="term" value="F:RNA binding"/>
    <property type="evidence" value="ECO:0007669"/>
    <property type="project" value="InterPro"/>
</dbReference>
<proteinExistence type="inferred from homology"/>
<keyword evidence="2" id="KW-0678">Repressor</keyword>
<evidence type="ECO:0000259" key="4">
    <source>
        <dbReference type="PROSITE" id="PS50821"/>
    </source>
</evidence>
<comment type="similarity">
    <text evidence="1">Belongs to the argonaute family. Ago subfamily.</text>
</comment>